<feature type="repeat" description="TPR" evidence="16">
    <location>
        <begin position="644"/>
        <end position="677"/>
    </location>
</feature>
<dbReference type="EC" id="2.4.1.109" evidence="6"/>
<keyword evidence="12 17" id="KW-1133">Transmembrane helix</keyword>
<comment type="catalytic activity">
    <reaction evidence="15">
        <text>a di-trans,poly-cis-dolichyl beta-D-mannosyl phosphate + L-seryl-[protein] = 3-O-(alpha-D-mannosyl)-L-seryl-[protein] + a di-trans,poly-cis-dolichyl phosphate + H(+)</text>
        <dbReference type="Rhea" id="RHEA:17377"/>
        <dbReference type="Rhea" id="RHEA-COMP:9863"/>
        <dbReference type="Rhea" id="RHEA-COMP:13546"/>
        <dbReference type="Rhea" id="RHEA-COMP:19498"/>
        <dbReference type="Rhea" id="RHEA-COMP:19501"/>
        <dbReference type="ChEBI" id="CHEBI:15378"/>
        <dbReference type="ChEBI" id="CHEBI:29999"/>
        <dbReference type="ChEBI" id="CHEBI:57683"/>
        <dbReference type="ChEBI" id="CHEBI:58211"/>
        <dbReference type="ChEBI" id="CHEBI:137321"/>
        <dbReference type="EC" id="2.4.1.109"/>
    </reaction>
</comment>
<evidence type="ECO:0000256" key="16">
    <source>
        <dbReference type="PROSITE-ProRule" id="PRU00339"/>
    </source>
</evidence>
<comment type="catalytic activity">
    <reaction evidence="14">
        <text>a di-trans,poly-cis-dolichyl beta-D-mannosyl phosphate + L-threonyl-[protein] = 3-O-(alpha-D-mannosyl)-L-threonyl-[protein] + a di-trans,poly-cis-dolichyl phosphate + H(+)</text>
        <dbReference type="Rhea" id="RHEA:53396"/>
        <dbReference type="Rhea" id="RHEA-COMP:11060"/>
        <dbReference type="Rhea" id="RHEA-COMP:13547"/>
        <dbReference type="Rhea" id="RHEA-COMP:19498"/>
        <dbReference type="Rhea" id="RHEA-COMP:19501"/>
        <dbReference type="ChEBI" id="CHEBI:15378"/>
        <dbReference type="ChEBI" id="CHEBI:30013"/>
        <dbReference type="ChEBI" id="CHEBI:57683"/>
        <dbReference type="ChEBI" id="CHEBI:58211"/>
        <dbReference type="ChEBI" id="CHEBI:137323"/>
        <dbReference type="EC" id="2.4.1.109"/>
    </reaction>
</comment>
<dbReference type="Pfam" id="PF13374">
    <property type="entry name" value="TPR_10"/>
    <property type="match status" value="1"/>
</dbReference>
<comment type="subcellular location">
    <subcellularLocation>
        <location evidence="3">Endoplasmic reticulum</location>
    </subcellularLocation>
    <subcellularLocation>
        <location evidence="2">Membrane</location>
        <topology evidence="2">Multi-pass membrane protein</topology>
    </subcellularLocation>
</comment>
<feature type="domain" description="DUF1736" evidence="18">
    <location>
        <begin position="235"/>
        <end position="306"/>
    </location>
</feature>
<evidence type="ECO:0000256" key="9">
    <source>
        <dbReference type="ARBA" id="ARBA00022737"/>
    </source>
</evidence>
<evidence type="ECO:0000256" key="13">
    <source>
        <dbReference type="ARBA" id="ARBA00023136"/>
    </source>
</evidence>
<dbReference type="OrthoDB" id="1658288at2759"/>
<comment type="caution">
    <text evidence="20">The sequence shown here is derived from an EMBL/GenBank/DDBJ whole genome shotgun (WGS) entry which is preliminary data.</text>
</comment>
<keyword evidence="11" id="KW-0256">Endoplasmic reticulum</keyword>
<evidence type="ECO:0000256" key="2">
    <source>
        <dbReference type="ARBA" id="ARBA00004141"/>
    </source>
</evidence>
<dbReference type="EMBL" id="NCKV01000254">
    <property type="protein sequence ID" value="RWS31166.1"/>
    <property type="molecule type" value="Genomic_DNA"/>
</dbReference>
<feature type="domain" description="Glycosyltransferase RgtA/B/C/D-like" evidence="19">
    <location>
        <begin position="76"/>
        <end position="187"/>
    </location>
</feature>
<evidence type="ECO:0000313" key="21">
    <source>
        <dbReference type="Proteomes" id="UP000288716"/>
    </source>
</evidence>
<dbReference type="UniPathway" id="UPA00378"/>
<dbReference type="PANTHER" id="PTHR44216">
    <property type="entry name" value="PROTEIN O-MANNOSYL-TRANSFERASE TMTC2"/>
    <property type="match status" value="1"/>
</dbReference>
<dbReference type="Proteomes" id="UP000288716">
    <property type="component" value="Unassembled WGS sequence"/>
</dbReference>
<dbReference type="VEuPathDB" id="VectorBase:LDEU000875"/>
<protein>
    <recommendedName>
        <fullName evidence="6">dolichyl-phosphate-mannose--protein mannosyltransferase</fullName>
        <ecNumber evidence="6">2.4.1.109</ecNumber>
    </recommendedName>
</protein>
<evidence type="ECO:0000256" key="8">
    <source>
        <dbReference type="ARBA" id="ARBA00022692"/>
    </source>
</evidence>
<feature type="repeat" description="TPR" evidence="16">
    <location>
        <begin position="565"/>
        <end position="598"/>
    </location>
</feature>
<sequence>MFISQFSPFFTFFYSRAIKTNADVTQGTPWTALFFNDFWGTPLTHTGSHKSYRPLCVLSYRVNHLFNALHPSGYHLVNVILHTMVTVLFTKLSFHLFNGRERTALTSGLLFATHPIHSEAVAGVVGRADCGAALFFLLSLMCYIRFCEKRDRRQLYLSLVLAALSMLTKENGVTVLAVSGVYHLLIHCRILPLTAETIHAIITEKRFAALREGLIHLLGSAVILIGFRLYMMGLKAPDFAPADNPAADSNCLLTRVLTFLYLPAFNFWLLVYPYTLSFDWSMESIPLIQSIGDIRNLFSLIFYSCLFYALKCTVDSVEWTAMSSCALTSFASNSVSSLCYCSPCNPHHQNHQTHSAHNSHQASHLKTVKRSVNAKSTNNNLLCNCPFDEDRISNGTTNGAVVTNGGSSVPLSANTNFNNSGEETSRHHNSRSDCVNVSLALLVFPFIPATNVFFYVGFVVAERVLYIPSFGYCLMLAIGIDALMKRKTSRFITVITLSVLLMSFSLRTFVRTIDWQSEENLYRSGVTINPPKAFGNLANILSAQGKKRDAEIAYRKALSYRTNMADVHYNLGILLQEQGRLEEALQSYRSAVQFRPRLAMAHLNMALVLEKLDRKQEAIEVYKHCASLDGTGLKDPKTHESTRISALFNLGRVYAEDGLYSQAIAVYNEATEKMPSHYQPHSLYNMIGEAYFKLGQYNEAEYWYLQALRAKKQHIPAHLTYAKLLAKQQRLQEAEEWFLKAKNIDSTDLSVYQHYGQFLSECNRHEEAADIYVQGAQLVPNDYEMVFNAANALRQAFRNVQAEEYYKQAVTLRPNEVTSHMNLGAMLHVNGKLLEAESSYLEALRLKPDDAITQNNLAKLRHLLNQKRATVQR</sequence>
<evidence type="ECO:0000256" key="5">
    <source>
        <dbReference type="ARBA" id="ARBA00007882"/>
    </source>
</evidence>
<gene>
    <name evidence="20" type="ORF">B4U80_10482</name>
</gene>
<dbReference type="STRING" id="299467.A0A443SUE7"/>
<feature type="repeat" description="TPR" evidence="16">
    <location>
        <begin position="817"/>
        <end position="850"/>
    </location>
</feature>
<reference evidence="20 21" key="1">
    <citation type="journal article" date="2018" name="Gigascience">
        <title>Genomes of trombidid mites reveal novel predicted allergens and laterally-transferred genes associated with secondary metabolism.</title>
        <authorList>
            <person name="Dong X."/>
            <person name="Chaisiri K."/>
            <person name="Xia D."/>
            <person name="Armstrong S.D."/>
            <person name="Fang Y."/>
            <person name="Donnelly M.J."/>
            <person name="Kadowaki T."/>
            <person name="McGarry J.W."/>
            <person name="Darby A.C."/>
            <person name="Makepeace B.L."/>
        </authorList>
    </citation>
    <scope>NUCLEOTIDE SEQUENCE [LARGE SCALE GENOMIC DNA]</scope>
    <source>
        <strain evidence="20">UoL-UT</strain>
    </source>
</reference>
<keyword evidence="21" id="KW-1185">Reference proteome</keyword>
<dbReference type="PROSITE" id="PS50293">
    <property type="entry name" value="TPR_REGION"/>
    <property type="match status" value="1"/>
</dbReference>
<dbReference type="SUPFAM" id="SSF48452">
    <property type="entry name" value="TPR-like"/>
    <property type="match status" value="2"/>
</dbReference>
<dbReference type="GO" id="GO:0005789">
    <property type="term" value="C:endoplasmic reticulum membrane"/>
    <property type="evidence" value="ECO:0007669"/>
    <property type="project" value="TreeGrafter"/>
</dbReference>
<dbReference type="Gene3D" id="1.25.40.10">
    <property type="entry name" value="Tetratricopeptide repeat domain"/>
    <property type="match status" value="3"/>
</dbReference>
<feature type="transmembrane region" description="Helical" evidence="17">
    <location>
        <begin position="434"/>
        <end position="458"/>
    </location>
</feature>
<evidence type="ECO:0000256" key="3">
    <source>
        <dbReference type="ARBA" id="ARBA00004240"/>
    </source>
</evidence>
<evidence type="ECO:0000313" key="20">
    <source>
        <dbReference type="EMBL" id="RWS31166.1"/>
    </source>
</evidence>
<dbReference type="InterPro" id="IPR019734">
    <property type="entry name" value="TPR_rpt"/>
</dbReference>
<evidence type="ECO:0000256" key="4">
    <source>
        <dbReference type="ARBA" id="ARBA00004922"/>
    </source>
</evidence>
<dbReference type="Pfam" id="PF13424">
    <property type="entry name" value="TPR_12"/>
    <property type="match status" value="1"/>
</dbReference>
<dbReference type="Pfam" id="PF13231">
    <property type="entry name" value="PMT_2"/>
    <property type="match status" value="1"/>
</dbReference>
<evidence type="ECO:0000256" key="7">
    <source>
        <dbReference type="ARBA" id="ARBA00022679"/>
    </source>
</evidence>
<comment type="pathway">
    <text evidence="4">Protein modification; protein glycosylation.</text>
</comment>
<dbReference type="Pfam" id="PF08409">
    <property type="entry name" value="TMTC_DUF1736"/>
    <property type="match status" value="1"/>
</dbReference>
<keyword evidence="9" id="KW-0677">Repeat</keyword>
<evidence type="ECO:0000256" key="11">
    <source>
        <dbReference type="ARBA" id="ARBA00022824"/>
    </source>
</evidence>
<dbReference type="InterPro" id="IPR013618">
    <property type="entry name" value="TMTC_DUF1736"/>
</dbReference>
<feature type="transmembrane region" description="Helical" evidence="17">
    <location>
        <begin position="214"/>
        <end position="232"/>
    </location>
</feature>
<dbReference type="SMART" id="SM00028">
    <property type="entry name" value="TPR"/>
    <property type="match status" value="9"/>
</dbReference>
<keyword evidence="7" id="KW-0808">Transferase</keyword>
<comment type="similarity">
    <text evidence="5">Belongs to the TMTC family.</text>
</comment>
<feature type="transmembrane region" description="Helical" evidence="17">
    <location>
        <begin position="464"/>
        <end position="484"/>
    </location>
</feature>
<dbReference type="Pfam" id="PF13414">
    <property type="entry name" value="TPR_11"/>
    <property type="match status" value="1"/>
</dbReference>
<evidence type="ECO:0000259" key="19">
    <source>
        <dbReference type="Pfam" id="PF13231"/>
    </source>
</evidence>
<feature type="repeat" description="TPR" evidence="16">
    <location>
        <begin position="681"/>
        <end position="714"/>
    </location>
</feature>
<keyword evidence="13 17" id="KW-0472">Membrane</keyword>
<evidence type="ECO:0000256" key="1">
    <source>
        <dbReference type="ARBA" id="ARBA00003582"/>
    </source>
</evidence>
<feature type="transmembrane region" description="Helical" evidence="17">
    <location>
        <begin position="120"/>
        <end position="143"/>
    </location>
</feature>
<evidence type="ECO:0000256" key="14">
    <source>
        <dbReference type="ARBA" id="ARBA00045085"/>
    </source>
</evidence>
<dbReference type="GO" id="GO:0004169">
    <property type="term" value="F:dolichyl-phosphate-mannose-protein mannosyltransferase activity"/>
    <property type="evidence" value="ECO:0007669"/>
    <property type="project" value="UniProtKB-EC"/>
</dbReference>
<dbReference type="InterPro" id="IPR052384">
    <property type="entry name" value="TMTC_O-mannosyltransferase"/>
</dbReference>
<keyword evidence="8 17" id="KW-0812">Transmembrane</keyword>
<evidence type="ECO:0000256" key="12">
    <source>
        <dbReference type="ARBA" id="ARBA00022989"/>
    </source>
</evidence>
<dbReference type="InterPro" id="IPR011990">
    <property type="entry name" value="TPR-like_helical_dom_sf"/>
</dbReference>
<dbReference type="AlphaFoldDB" id="A0A443SUE7"/>
<organism evidence="20 21">
    <name type="scientific">Leptotrombidium deliense</name>
    <dbReference type="NCBI Taxonomy" id="299467"/>
    <lineage>
        <taxon>Eukaryota</taxon>
        <taxon>Metazoa</taxon>
        <taxon>Ecdysozoa</taxon>
        <taxon>Arthropoda</taxon>
        <taxon>Chelicerata</taxon>
        <taxon>Arachnida</taxon>
        <taxon>Acari</taxon>
        <taxon>Acariformes</taxon>
        <taxon>Trombidiformes</taxon>
        <taxon>Prostigmata</taxon>
        <taxon>Anystina</taxon>
        <taxon>Parasitengona</taxon>
        <taxon>Trombiculoidea</taxon>
        <taxon>Trombiculidae</taxon>
        <taxon>Leptotrombidium</taxon>
    </lineage>
</organism>
<comment type="function">
    <text evidence="1">Transfers mannosyl residues to the hydroxyl group of serine or threonine residues.</text>
</comment>
<proteinExistence type="inferred from homology"/>
<evidence type="ECO:0000256" key="15">
    <source>
        <dbReference type="ARBA" id="ARBA00045102"/>
    </source>
</evidence>
<feature type="transmembrane region" description="Helical" evidence="17">
    <location>
        <begin position="491"/>
        <end position="510"/>
    </location>
</feature>
<dbReference type="PANTHER" id="PTHR44216:SF3">
    <property type="entry name" value="PROTEIN O-MANNOSYL-TRANSFERASE TMTC2"/>
    <property type="match status" value="1"/>
</dbReference>
<accession>A0A443SUE7</accession>
<name>A0A443SUE7_9ACAR</name>
<dbReference type="PROSITE" id="PS50005">
    <property type="entry name" value="TPR"/>
    <property type="match status" value="4"/>
</dbReference>
<keyword evidence="10 16" id="KW-0802">TPR repeat</keyword>
<evidence type="ECO:0000256" key="17">
    <source>
        <dbReference type="SAM" id="Phobius"/>
    </source>
</evidence>
<feature type="transmembrane region" description="Helical" evidence="17">
    <location>
        <begin position="252"/>
        <end position="272"/>
    </location>
</feature>
<dbReference type="InterPro" id="IPR038731">
    <property type="entry name" value="RgtA/B/C-like"/>
</dbReference>
<evidence type="ECO:0000259" key="18">
    <source>
        <dbReference type="Pfam" id="PF08409"/>
    </source>
</evidence>
<evidence type="ECO:0000256" key="6">
    <source>
        <dbReference type="ARBA" id="ARBA00012839"/>
    </source>
</evidence>
<evidence type="ECO:0000256" key="10">
    <source>
        <dbReference type="ARBA" id="ARBA00022803"/>
    </source>
</evidence>
<dbReference type="Pfam" id="PF13432">
    <property type="entry name" value="TPR_16"/>
    <property type="match status" value="1"/>
</dbReference>